<dbReference type="Gene3D" id="3.40.50.300">
    <property type="entry name" value="P-loop containing nucleotide triphosphate hydrolases"/>
    <property type="match status" value="1"/>
</dbReference>
<dbReference type="GO" id="GO:0005524">
    <property type="term" value="F:ATP binding"/>
    <property type="evidence" value="ECO:0007669"/>
    <property type="project" value="UniProtKB-KW"/>
</dbReference>
<dbReference type="AlphaFoldDB" id="A0AAW3IYR4"/>
<dbReference type="EMBL" id="LIRS01000035">
    <property type="protein sequence ID" value="KOY40221.1"/>
    <property type="molecule type" value="Genomic_DNA"/>
</dbReference>
<protein>
    <submittedName>
        <fullName evidence="6">Helicase</fullName>
    </submittedName>
</protein>
<evidence type="ECO:0000313" key="7">
    <source>
        <dbReference type="Proteomes" id="UP000037697"/>
    </source>
</evidence>
<evidence type="ECO:0000256" key="4">
    <source>
        <dbReference type="ARBA" id="ARBA00022840"/>
    </source>
</evidence>
<evidence type="ECO:0000256" key="3">
    <source>
        <dbReference type="ARBA" id="ARBA00022806"/>
    </source>
</evidence>
<proteinExistence type="predicted"/>
<sequence length="237" mass="27258">DMTDLQDALKEPLGQLFSLFLKAIVNPEPKVMTELFKVNLTLNKIEAGDDKEEALTTSLMNFILLTQQQITATATADDLLSLVQSFIHELGMNKIKGRWKQYKSPDYFDHVWRALEIHLRNMCNQTSSLVDAANLFSAENAVHIMNIHKCKGLEYHTVYFMGLEDQESWKYTSQTFEDNCAIYVALSRAKNCICVTISKHREHRQNWRHDNRSSTFGTIKPVINLLKDNCKFSATNH</sequence>
<dbReference type="Pfam" id="PF13361">
    <property type="entry name" value="UvrD_C"/>
    <property type="match status" value="1"/>
</dbReference>
<evidence type="ECO:0000256" key="1">
    <source>
        <dbReference type="ARBA" id="ARBA00022741"/>
    </source>
</evidence>
<gene>
    <name evidence="6" type="ORF">ACX05_05795</name>
</gene>
<name>A0AAW3IYR4_VIBPH</name>
<evidence type="ECO:0000259" key="5">
    <source>
        <dbReference type="Pfam" id="PF13361"/>
    </source>
</evidence>
<dbReference type="GO" id="GO:0016787">
    <property type="term" value="F:hydrolase activity"/>
    <property type="evidence" value="ECO:0007669"/>
    <property type="project" value="UniProtKB-KW"/>
</dbReference>
<dbReference type="InterPro" id="IPR014017">
    <property type="entry name" value="DNA_helicase_UvrD-like_C"/>
</dbReference>
<keyword evidence="4" id="KW-0067">ATP-binding</keyword>
<organism evidence="6 7">
    <name type="scientific">Vibrio parahaemolyticus</name>
    <dbReference type="NCBI Taxonomy" id="670"/>
    <lineage>
        <taxon>Bacteria</taxon>
        <taxon>Pseudomonadati</taxon>
        <taxon>Pseudomonadota</taxon>
        <taxon>Gammaproteobacteria</taxon>
        <taxon>Vibrionales</taxon>
        <taxon>Vibrionaceae</taxon>
        <taxon>Vibrio</taxon>
    </lineage>
</organism>
<reference evidence="6 7" key="1">
    <citation type="submission" date="2015-07" db="EMBL/GenBank/DDBJ databases">
        <title>Foodborne Vibrio parahaemolyticus Isolates.</title>
        <authorList>
            <person name="Ronholm J."/>
            <person name="Petronella N."/>
            <person name="Kenwell R."/>
            <person name="Banerjee S."/>
        </authorList>
    </citation>
    <scope>NUCLEOTIDE SEQUENCE [LARGE SCALE GENOMIC DNA]</scope>
    <source>
        <strain evidence="6 7">HS-06-05</strain>
    </source>
</reference>
<dbReference type="Proteomes" id="UP000037697">
    <property type="component" value="Unassembled WGS sequence"/>
</dbReference>
<keyword evidence="2" id="KW-0378">Hydrolase</keyword>
<keyword evidence="3 6" id="KW-0347">Helicase</keyword>
<dbReference type="GO" id="GO:0004386">
    <property type="term" value="F:helicase activity"/>
    <property type="evidence" value="ECO:0007669"/>
    <property type="project" value="UniProtKB-KW"/>
</dbReference>
<accession>A0AAW3IYR4</accession>
<evidence type="ECO:0000313" key="6">
    <source>
        <dbReference type="EMBL" id="KOY40221.1"/>
    </source>
</evidence>
<dbReference type="SUPFAM" id="SSF52540">
    <property type="entry name" value="P-loop containing nucleoside triphosphate hydrolases"/>
    <property type="match status" value="1"/>
</dbReference>
<dbReference type="RefSeq" id="WP_366534609.1">
    <property type="nucleotide sequence ID" value="NZ_LIRS01000035.1"/>
</dbReference>
<feature type="non-terminal residue" evidence="6">
    <location>
        <position position="1"/>
    </location>
</feature>
<comment type="caution">
    <text evidence="6">The sequence shown here is derived from an EMBL/GenBank/DDBJ whole genome shotgun (WGS) entry which is preliminary data.</text>
</comment>
<feature type="domain" description="UvrD-like helicase C-terminal" evidence="5">
    <location>
        <begin position="114"/>
        <end position="198"/>
    </location>
</feature>
<dbReference type="InterPro" id="IPR027417">
    <property type="entry name" value="P-loop_NTPase"/>
</dbReference>
<evidence type="ECO:0000256" key="2">
    <source>
        <dbReference type="ARBA" id="ARBA00022801"/>
    </source>
</evidence>
<keyword evidence="1" id="KW-0547">Nucleotide-binding</keyword>